<dbReference type="Gene3D" id="3.90.180.10">
    <property type="entry name" value="Medium-chain alcohol dehydrogenases, catalytic domain"/>
    <property type="match status" value="2"/>
</dbReference>
<protein>
    <recommendedName>
        <fullName evidence="2">Enoyl reductase (ER) domain-containing protein</fullName>
    </recommendedName>
</protein>
<dbReference type="GO" id="GO:0005829">
    <property type="term" value="C:cytosol"/>
    <property type="evidence" value="ECO:0007669"/>
    <property type="project" value="TreeGrafter"/>
</dbReference>
<evidence type="ECO:0000259" key="2">
    <source>
        <dbReference type="SMART" id="SM00829"/>
    </source>
</evidence>
<dbReference type="CDD" id="cd08253">
    <property type="entry name" value="zeta_crystallin"/>
    <property type="match status" value="1"/>
</dbReference>
<dbReference type="PANTHER" id="PTHR44154">
    <property type="entry name" value="QUINONE OXIDOREDUCTASE"/>
    <property type="match status" value="1"/>
</dbReference>
<keyword evidence="4" id="KW-1185">Reference proteome</keyword>
<dbReference type="InterPro" id="IPR051603">
    <property type="entry name" value="Zinc-ADH_QOR/CCCR"/>
</dbReference>
<proteinExistence type="predicted"/>
<reference evidence="3" key="1">
    <citation type="submission" date="2023-06" db="EMBL/GenBank/DDBJ databases">
        <title>Genomic analysis of the entomopathogenic nematode Steinernema hermaphroditum.</title>
        <authorList>
            <person name="Schwarz E.M."/>
            <person name="Heppert J.K."/>
            <person name="Baniya A."/>
            <person name="Schwartz H.T."/>
            <person name="Tan C.-H."/>
            <person name="Antoshechkin I."/>
            <person name="Sternberg P.W."/>
            <person name="Goodrich-Blair H."/>
            <person name="Dillman A.R."/>
        </authorList>
    </citation>
    <scope>NUCLEOTIDE SEQUENCE</scope>
    <source>
        <strain evidence="3">PS9179</strain>
        <tissue evidence="3">Whole animal</tissue>
    </source>
</reference>
<evidence type="ECO:0000256" key="1">
    <source>
        <dbReference type="ARBA" id="ARBA00022857"/>
    </source>
</evidence>
<dbReference type="SUPFAM" id="SSF51735">
    <property type="entry name" value="NAD(P)-binding Rossmann-fold domains"/>
    <property type="match status" value="1"/>
</dbReference>
<dbReference type="GO" id="GO:0003730">
    <property type="term" value="F:mRNA 3'-UTR binding"/>
    <property type="evidence" value="ECO:0007669"/>
    <property type="project" value="TreeGrafter"/>
</dbReference>
<evidence type="ECO:0000313" key="3">
    <source>
        <dbReference type="EMBL" id="KAK0394835.1"/>
    </source>
</evidence>
<dbReference type="InterPro" id="IPR020843">
    <property type="entry name" value="ER"/>
</dbReference>
<evidence type="ECO:0000313" key="4">
    <source>
        <dbReference type="Proteomes" id="UP001175271"/>
    </source>
</evidence>
<dbReference type="SUPFAM" id="SSF50129">
    <property type="entry name" value="GroES-like"/>
    <property type="match status" value="1"/>
</dbReference>
<dbReference type="InterPro" id="IPR011032">
    <property type="entry name" value="GroES-like_sf"/>
</dbReference>
<feature type="domain" description="Enoyl reductase (ER)" evidence="2">
    <location>
        <begin position="18"/>
        <end position="293"/>
    </location>
</feature>
<dbReference type="InterPro" id="IPR036291">
    <property type="entry name" value="NAD(P)-bd_dom_sf"/>
</dbReference>
<organism evidence="3 4">
    <name type="scientific">Steinernema hermaphroditum</name>
    <dbReference type="NCBI Taxonomy" id="289476"/>
    <lineage>
        <taxon>Eukaryota</taxon>
        <taxon>Metazoa</taxon>
        <taxon>Ecdysozoa</taxon>
        <taxon>Nematoda</taxon>
        <taxon>Chromadorea</taxon>
        <taxon>Rhabditida</taxon>
        <taxon>Tylenchina</taxon>
        <taxon>Panagrolaimomorpha</taxon>
        <taxon>Strongyloidoidea</taxon>
        <taxon>Steinernematidae</taxon>
        <taxon>Steinernema</taxon>
    </lineage>
</organism>
<name>A0AA39LF37_9BILA</name>
<dbReference type="PANTHER" id="PTHR44154:SF1">
    <property type="entry name" value="QUINONE OXIDOREDUCTASE"/>
    <property type="match status" value="1"/>
</dbReference>
<accession>A0AA39LF37</accession>
<dbReference type="Proteomes" id="UP001175271">
    <property type="component" value="Unassembled WGS sequence"/>
</dbReference>
<dbReference type="GO" id="GO:0003960">
    <property type="term" value="F:quinone reductase (NADPH) activity"/>
    <property type="evidence" value="ECO:0007669"/>
    <property type="project" value="TreeGrafter"/>
</dbReference>
<dbReference type="Pfam" id="PF08240">
    <property type="entry name" value="ADH_N"/>
    <property type="match status" value="1"/>
</dbReference>
<dbReference type="AlphaFoldDB" id="A0AA39LF37"/>
<keyword evidence="1" id="KW-0521">NADP</keyword>
<dbReference type="GO" id="GO:0070402">
    <property type="term" value="F:NADPH binding"/>
    <property type="evidence" value="ECO:0007669"/>
    <property type="project" value="TreeGrafter"/>
</dbReference>
<dbReference type="InterPro" id="IPR013154">
    <property type="entry name" value="ADH-like_N"/>
</dbReference>
<dbReference type="EMBL" id="JAUCMV010000005">
    <property type="protein sequence ID" value="KAK0394835.1"/>
    <property type="molecule type" value="Genomic_DNA"/>
</dbReference>
<sequence length="296" mass="32316">MAAVLGRTMRAAVVRKFGAAENILIEHAFERPSPTAGQVLVRVRSCGVNPVDTYIRSGQYANLPSLPYIPGREGAGVVEEVGEGVSDLKPGDRVWFTQPITGSAAEYTVTEHAYILPDELTFSQGASLGIAYMTAFRALFLKAHAQKGTEAGISIARANGAEFVANHRHSDYVQVLSERYPDGFDIVLEMLANVNLSHDAALVAKYGKICVIGSRGEIQINPRTLMQKESSIIGVMLWHCTREDYDHMGKEISRLIKDGHIHPVVGKEFRLEELAAAHHEVINQTGTLGKIVVNVN</sequence>
<dbReference type="Pfam" id="PF13602">
    <property type="entry name" value="ADH_zinc_N_2"/>
    <property type="match status" value="1"/>
</dbReference>
<comment type="caution">
    <text evidence="3">The sequence shown here is derived from an EMBL/GenBank/DDBJ whole genome shotgun (WGS) entry which is preliminary data.</text>
</comment>
<gene>
    <name evidence="3" type="ORF">QR680_000956</name>
</gene>
<dbReference type="SMART" id="SM00829">
    <property type="entry name" value="PKS_ER"/>
    <property type="match status" value="1"/>
</dbReference>